<evidence type="ECO:0000313" key="6">
    <source>
        <dbReference type="Proteomes" id="UP000825051"/>
    </source>
</evidence>
<sequence>MTALPPRPDPSPQPRGEFASTQWSVVLAARGQPDQRRAALEQLCRQYWLPIYGYLRRRDHSPADAEDLTQGFFAHLLASDFLTRPDPERGRFRGYLIGALKQFVGHARTQANALKRGGGFAFVDLDHLEAEERFAAIDQPQLDPSAAYELSWAITLLGSALRRLEDEQTAAGRRAIFEVLKPFLHATPARGDFEHAATTLQTSRATVAVWLHRLHQRLGELVKLEVAATLENPADAAQELRHLLQVLHG</sequence>
<dbReference type="GO" id="GO:0016987">
    <property type="term" value="F:sigma factor activity"/>
    <property type="evidence" value="ECO:0007669"/>
    <property type="project" value="UniProtKB-KW"/>
</dbReference>
<dbReference type="InterPro" id="IPR007627">
    <property type="entry name" value="RNA_pol_sigma70_r2"/>
</dbReference>
<dbReference type="AlphaFoldDB" id="A0A8F9TVB7"/>
<evidence type="ECO:0000313" key="5">
    <source>
        <dbReference type="EMBL" id="QYM78257.1"/>
    </source>
</evidence>
<dbReference type="InterPro" id="IPR013325">
    <property type="entry name" value="RNA_pol_sigma_r2"/>
</dbReference>
<keyword evidence="3" id="KW-0804">Transcription</keyword>
<feature type="domain" description="RNA polymerase sigma-70 region 2" evidence="4">
    <location>
        <begin position="49"/>
        <end position="102"/>
    </location>
</feature>
<proteinExistence type="predicted"/>
<dbReference type="PANTHER" id="PTHR43133">
    <property type="entry name" value="RNA POLYMERASE ECF-TYPE SIGMA FACTO"/>
    <property type="match status" value="1"/>
</dbReference>
<dbReference type="GO" id="GO:0006352">
    <property type="term" value="P:DNA-templated transcription initiation"/>
    <property type="evidence" value="ECO:0007669"/>
    <property type="project" value="InterPro"/>
</dbReference>
<keyword evidence="1" id="KW-0805">Transcription regulation</keyword>
<dbReference type="Gene3D" id="1.10.1740.10">
    <property type="match status" value="1"/>
</dbReference>
<name>A0A8F9TVB7_9BACT</name>
<dbReference type="EMBL" id="CP080507">
    <property type="protein sequence ID" value="QYM78257.1"/>
    <property type="molecule type" value="Genomic_DNA"/>
</dbReference>
<dbReference type="SUPFAM" id="SSF88946">
    <property type="entry name" value="Sigma2 domain of RNA polymerase sigma factors"/>
    <property type="match status" value="1"/>
</dbReference>
<evidence type="ECO:0000256" key="2">
    <source>
        <dbReference type="ARBA" id="ARBA00023082"/>
    </source>
</evidence>
<reference evidence="5" key="1">
    <citation type="submission" date="2021-08" db="EMBL/GenBank/DDBJ databases">
        <title>Genome of a novel bacterium of the phylum Verrucomicrobia, Oleiharenicola sp. KSB-15.</title>
        <authorList>
            <person name="Chung J.-H."/>
            <person name="Ahn J.-H."/>
            <person name="Yoon Y."/>
            <person name="Kim D.-Y."/>
            <person name="An S.-H."/>
            <person name="Park I."/>
            <person name="Yeon J."/>
        </authorList>
    </citation>
    <scope>NUCLEOTIDE SEQUENCE</scope>
    <source>
        <strain evidence="5">KSB-15</strain>
    </source>
</reference>
<dbReference type="PANTHER" id="PTHR43133:SF51">
    <property type="entry name" value="RNA POLYMERASE SIGMA FACTOR"/>
    <property type="match status" value="1"/>
</dbReference>
<evidence type="ECO:0000256" key="3">
    <source>
        <dbReference type="ARBA" id="ARBA00023163"/>
    </source>
</evidence>
<dbReference type="Proteomes" id="UP000825051">
    <property type="component" value="Chromosome"/>
</dbReference>
<dbReference type="InterPro" id="IPR039425">
    <property type="entry name" value="RNA_pol_sigma-70-like"/>
</dbReference>
<dbReference type="KEGG" id="ole:K0B96_13230"/>
<dbReference type="RefSeq" id="WP_220161361.1">
    <property type="nucleotide sequence ID" value="NZ_CP080507.1"/>
</dbReference>
<organism evidence="5 6">
    <name type="scientific">Horticoccus luteus</name>
    <dbReference type="NCBI Taxonomy" id="2862869"/>
    <lineage>
        <taxon>Bacteria</taxon>
        <taxon>Pseudomonadati</taxon>
        <taxon>Verrucomicrobiota</taxon>
        <taxon>Opitutia</taxon>
        <taxon>Opitutales</taxon>
        <taxon>Opitutaceae</taxon>
        <taxon>Horticoccus</taxon>
    </lineage>
</organism>
<keyword evidence="6" id="KW-1185">Reference proteome</keyword>
<gene>
    <name evidence="5" type="ORF">K0B96_13230</name>
</gene>
<keyword evidence="2" id="KW-0731">Sigma factor</keyword>
<evidence type="ECO:0000259" key="4">
    <source>
        <dbReference type="Pfam" id="PF04542"/>
    </source>
</evidence>
<dbReference type="Pfam" id="PF04542">
    <property type="entry name" value="Sigma70_r2"/>
    <property type="match status" value="1"/>
</dbReference>
<evidence type="ECO:0000256" key="1">
    <source>
        <dbReference type="ARBA" id="ARBA00023015"/>
    </source>
</evidence>
<accession>A0A8F9TVB7</accession>
<protein>
    <submittedName>
        <fullName evidence="5">Sigma-70 family RNA polymerase sigma factor</fullName>
    </submittedName>
</protein>